<reference evidence="2 3" key="1">
    <citation type="submission" date="2023-05" db="EMBL/GenBank/DDBJ databases">
        <title>Chelatococcus sp. nov., a moderately thermophilic bacterium isolated from hot spring microbial mat.</title>
        <authorList>
            <person name="Hu C.-J."/>
            <person name="Li W.-J."/>
        </authorList>
    </citation>
    <scope>NUCLEOTIDE SEQUENCE [LARGE SCALE GENOMIC DNA]</scope>
    <source>
        <strain evidence="2 3">SYSU G07232</strain>
    </source>
</reference>
<dbReference type="RefSeq" id="WP_283741714.1">
    <property type="nucleotide sequence ID" value="NZ_JASJEV010000012.1"/>
</dbReference>
<dbReference type="Proteomes" id="UP001321492">
    <property type="component" value="Unassembled WGS sequence"/>
</dbReference>
<sequence length="270" mass="29641">MHDFFAANRRSWDERAAIHARDTTGAYMVDAFLAGADTLYPIEAAEIGDVAGKRLLHLQCHIGLDTLSLARRGAIVTGVDFSPEAIAAARGFAKRTGLAADFVEANVYDAARRTPGPFDMVYTTWGTIIWLPDIRAWARTIAAVLVPGGSFYFLDTHPQALCLEESDGRLVATYPWRTPDGGPIPFEAETTYTGDPTPLVNRKTFEWMHPVGDILSALVDAGLVIEAVREHERLPYGLFPLMVEAGERLYRLPDGMPAMPLALSIRARKA</sequence>
<name>A0ABT7AKT1_9HYPH</name>
<dbReference type="Pfam" id="PF08242">
    <property type="entry name" value="Methyltransf_12"/>
    <property type="match status" value="1"/>
</dbReference>
<dbReference type="PANTHER" id="PTHR43464:SF82">
    <property type="entry name" value="METHYLTRANSFERASE DOMAIN-CONTAINING PROTEIN"/>
    <property type="match status" value="1"/>
</dbReference>
<keyword evidence="3" id="KW-1185">Reference proteome</keyword>
<evidence type="ECO:0000259" key="1">
    <source>
        <dbReference type="Pfam" id="PF08242"/>
    </source>
</evidence>
<dbReference type="PANTHER" id="PTHR43464">
    <property type="entry name" value="METHYLTRANSFERASE"/>
    <property type="match status" value="1"/>
</dbReference>
<comment type="caution">
    <text evidence="2">The sequence shown here is derived from an EMBL/GenBank/DDBJ whole genome shotgun (WGS) entry which is preliminary data.</text>
</comment>
<dbReference type="EMBL" id="JASJEV010000012">
    <property type="protein sequence ID" value="MDJ1159715.1"/>
    <property type="molecule type" value="Genomic_DNA"/>
</dbReference>
<dbReference type="Gene3D" id="3.40.50.150">
    <property type="entry name" value="Vaccinia Virus protein VP39"/>
    <property type="match status" value="1"/>
</dbReference>
<dbReference type="InterPro" id="IPR029063">
    <property type="entry name" value="SAM-dependent_MTases_sf"/>
</dbReference>
<feature type="domain" description="Methyltransferase type 12" evidence="1">
    <location>
        <begin position="56"/>
        <end position="150"/>
    </location>
</feature>
<gene>
    <name evidence="2" type="ORF">QNA08_15935</name>
</gene>
<dbReference type="CDD" id="cd02440">
    <property type="entry name" value="AdoMet_MTases"/>
    <property type="match status" value="1"/>
</dbReference>
<evidence type="ECO:0000313" key="2">
    <source>
        <dbReference type="EMBL" id="MDJ1159715.1"/>
    </source>
</evidence>
<accession>A0ABT7AKT1</accession>
<organism evidence="2 3">
    <name type="scientific">Chelatococcus albus</name>
    <dbReference type="NCBI Taxonomy" id="3047466"/>
    <lineage>
        <taxon>Bacteria</taxon>
        <taxon>Pseudomonadati</taxon>
        <taxon>Pseudomonadota</taxon>
        <taxon>Alphaproteobacteria</taxon>
        <taxon>Hyphomicrobiales</taxon>
        <taxon>Chelatococcaceae</taxon>
        <taxon>Chelatococcus</taxon>
    </lineage>
</organism>
<dbReference type="GO" id="GO:0032259">
    <property type="term" value="P:methylation"/>
    <property type="evidence" value="ECO:0007669"/>
    <property type="project" value="UniProtKB-KW"/>
</dbReference>
<evidence type="ECO:0000313" key="3">
    <source>
        <dbReference type="Proteomes" id="UP001321492"/>
    </source>
</evidence>
<dbReference type="InterPro" id="IPR013217">
    <property type="entry name" value="Methyltransf_12"/>
</dbReference>
<dbReference type="GO" id="GO:0008168">
    <property type="term" value="F:methyltransferase activity"/>
    <property type="evidence" value="ECO:0007669"/>
    <property type="project" value="UniProtKB-KW"/>
</dbReference>
<dbReference type="SUPFAM" id="SSF53335">
    <property type="entry name" value="S-adenosyl-L-methionine-dependent methyltransferases"/>
    <property type="match status" value="1"/>
</dbReference>
<keyword evidence="2" id="KW-0808">Transferase</keyword>
<keyword evidence="2" id="KW-0489">Methyltransferase</keyword>
<proteinExistence type="predicted"/>
<protein>
    <submittedName>
        <fullName evidence="2">Methyltransferase domain-containing protein</fullName>
    </submittedName>
</protein>